<dbReference type="GO" id="GO:0005829">
    <property type="term" value="C:cytosol"/>
    <property type="evidence" value="ECO:0007669"/>
    <property type="project" value="TreeGrafter"/>
</dbReference>
<evidence type="ECO:0000256" key="2">
    <source>
        <dbReference type="ARBA" id="ARBA00022490"/>
    </source>
</evidence>
<dbReference type="FunFam" id="3.40.50.2300:FF:000021">
    <property type="entry name" value="Two-component system response regulator KdpE"/>
    <property type="match status" value="1"/>
</dbReference>
<evidence type="ECO:0000256" key="5">
    <source>
        <dbReference type="ARBA" id="ARBA00023015"/>
    </source>
</evidence>
<evidence type="ECO:0000259" key="10">
    <source>
        <dbReference type="PROSITE" id="PS50110"/>
    </source>
</evidence>
<evidence type="ECO:0000256" key="1">
    <source>
        <dbReference type="ARBA" id="ARBA00004496"/>
    </source>
</evidence>
<dbReference type="SMART" id="SM00448">
    <property type="entry name" value="REC"/>
    <property type="match status" value="1"/>
</dbReference>
<evidence type="ECO:0000313" key="13">
    <source>
        <dbReference type="Proteomes" id="UP000244928"/>
    </source>
</evidence>
<dbReference type="Gene3D" id="1.10.10.10">
    <property type="entry name" value="Winged helix-like DNA-binding domain superfamily/Winged helix DNA-binding domain"/>
    <property type="match status" value="1"/>
</dbReference>
<dbReference type="GO" id="GO:0032993">
    <property type="term" value="C:protein-DNA complex"/>
    <property type="evidence" value="ECO:0007669"/>
    <property type="project" value="TreeGrafter"/>
</dbReference>
<keyword evidence="7" id="KW-0804">Transcription</keyword>
<dbReference type="GO" id="GO:0045893">
    <property type="term" value="P:positive regulation of DNA-templated transcription"/>
    <property type="evidence" value="ECO:0007669"/>
    <property type="project" value="UniProtKB-ARBA"/>
</dbReference>
<accession>A0A2S1RCI2</accession>
<dbReference type="Proteomes" id="UP000244928">
    <property type="component" value="Chromosome"/>
</dbReference>
<sequence>MTTTVLVVDDDPQLLRALRITLRARGMTVVTAMTAADALARAADCSPDLIILDLGLPDMDGVQVLHGLQGWSRAPVLVLSARTDSSDKVEALDAGADDYVTKPFAMDEFAARVRAALRRGSRPEPSGEAVIETPGFTIDLRASTVTREGRALHLTPTEWGVLEILARHPGRLVTQQEILRTVWGEGYQKETHYLRVYMAQLRRKLEDDSAAPRHLITEPGRGYRFVV</sequence>
<keyword evidence="4" id="KW-0902">Two-component regulatory system</keyword>
<dbReference type="GO" id="GO:0000987">
    <property type="term" value="F:cis-regulatory region sequence-specific DNA binding"/>
    <property type="evidence" value="ECO:0007669"/>
    <property type="project" value="UniProtKB-ARBA"/>
</dbReference>
<evidence type="ECO:0000259" key="11">
    <source>
        <dbReference type="PROSITE" id="PS51755"/>
    </source>
</evidence>
<keyword evidence="3 8" id="KW-0597">Phosphoprotein</keyword>
<keyword evidence="5" id="KW-0805">Transcription regulation</keyword>
<evidence type="ECO:0000313" key="12">
    <source>
        <dbReference type="EMBL" id="AWH93972.1"/>
    </source>
</evidence>
<dbReference type="CDD" id="cd00383">
    <property type="entry name" value="trans_reg_C"/>
    <property type="match status" value="1"/>
</dbReference>
<feature type="domain" description="OmpR/PhoB-type" evidence="11">
    <location>
        <begin position="128"/>
        <end position="227"/>
    </location>
</feature>
<keyword evidence="13" id="KW-1185">Reference proteome</keyword>
<dbReference type="PROSITE" id="PS51755">
    <property type="entry name" value="OMPR_PHOB"/>
    <property type="match status" value="1"/>
</dbReference>
<gene>
    <name evidence="12" type="ORF">A6035_12675</name>
</gene>
<evidence type="ECO:0000256" key="7">
    <source>
        <dbReference type="ARBA" id="ARBA00023163"/>
    </source>
</evidence>
<dbReference type="KEGG" id="dlu:A6035_12675"/>
<evidence type="ECO:0000256" key="6">
    <source>
        <dbReference type="ARBA" id="ARBA00023125"/>
    </source>
</evidence>
<dbReference type="SUPFAM" id="SSF52172">
    <property type="entry name" value="CheY-like"/>
    <property type="match status" value="1"/>
</dbReference>
<evidence type="ECO:0000256" key="4">
    <source>
        <dbReference type="ARBA" id="ARBA00023012"/>
    </source>
</evidence>
<name>A0A2S1RCI2_9ACTN</name>
<evidence type="ECO:0000256" key="8">
    <source>
        <dbReference type="PROSITE-ProRule" id="PRU00169"/>
    </source>
</evidence>
<dbReference type="PROSITE" id="PS50110">
    <property type="entry name" value="RESPONSE_REGULATORY"/>
    <property type="match status" value="1"/>
</dbReference>
<dbReference type="PANTHER" id="PTHR48111">
    <property type="entry name" value="REGULATOR OF RPOS"/>
    <property type="match status" value="1"/>
</dbReference>
<dbReference type="InterPro" id="IPR001867">
    <property type="entry name" value="OmpR/PhoB-type_DNA-bd"/>
</dbReference>
<feature type="DNA-binding region" description="OmpR/PhoB-type" evidence="9">
    <location>
        <begin position="128"/>
        <end position="227"/>
    </location>
</feature>
<keyword evidence="6 9" id="KW-0238">DNA-binding</keyword>
<dbReference type="InterPro" id="IPR036388">
    <property type="entry name" value="WH-like_DNA-bd_sf"/>
</dbReference>
<dbReference type="PANTHER" id="PTHR48111:SF50">
    <property type="entry name" value="KDP OPERON TRANSCRIPTIONAL REGULATORY PROTEIN KDPE"/>
    <property type="match status" value="1"/>
</dbReference>
<feature type="modified residue" description="4-aspartylphosphate" evidence="8">
    <location>
        <position position="53"/>
    </location>
</feature>
<proteinExistence type="predicted"/>
<protein>
    <submittedName>
        <fullName evidence="12">DNA-binding response regulator</fullName>
    </submittedName>
</protein>
<dbReference type="GO" id="GO:0000156">
    <property type="term" value="F:phosphorelay response regulator activity"/>
    <property type="evidence" value="ECO:0007669"/>
    <property type="project" value="TreeGrafter"/>
</dbReference>
<evidence type="ECO:0000256" key="9">
    <source>
        <dbReference type="PROSITE-ProRule" id="PRU01091"/>
    </source>
</evidence>
<organism evidence="12 13">
    <name type="scientific">Dietzia lutea</name>
    <dbReference type="NCBI Taxonomy" id="546160"/>
    <lineage>
        <taxon>Bacteria</taxon>
        <taxon>Bacillati</taxon>
        <taxon>Actinomycetota</taxon>
        <taxon>Actinomycetes</taxon>
        <taxon>Mycobacteriales</taxon>
        <taxon>Dietziaceae</taxon>
        <taxon>Dietzia</taxon>
    </lineage>
</organism>
<dbReference type="Gene3D" id="3.40.50.2300">
    <property type="match status" value="1"/>
</dbReference>
<feature type="domain" description="Response regulatory" evidence="10">
    <location>
        <begin position="4"/>
        <end position="117"/>
    </location>
</feature>
<dbReference type="InterPro" id="IPR011006">
    <property type="entry name" value="CheY-like_superfamily"/>
</dbReference>
<dbReference type="InterPro" id="IPR001789">
    <property type="entry name" value="Sig_transdc_resp-reg_receiver"/>
</dbReference>
<dbReference type="SMART" id="SM00862">
    <property type="entry name" value="Trans_reg_C"/>
    <property type="match status" value="1"/>
</dbReference>
<dbReference type="Gene3D" id="6.10.250.690">
    <property type="match status" value="1"/>
</dbReference>
<comment type="subcellular location">
    <subcellularLocation>
        <location evidence="1">Cytoplasm</location>
    </subcellularLocation>
</comment>
<dbReference type="InterPro" id="IPR039420">
    <property type="entry name" value="WalR-like"/>
</dbReference>
<dbReference type="Pfam" id="PF00072">
    <property type="entry name" value="Response_reg"/>
    <property type="match status" value="1"/>
</dbReference>
<reference evidence="12 13" key="1">
    <citation type="submission" date="2016-04" db="EMBL/GenBank/DDBJ databases">
        <title>Complete genome sequence of Dietzia lutea YIM 80766T, a strain isolated from desert soil in Egypt.</title>
        <authorList>
            <person name="Zhao J."/>
            <person name="Hu B."/>
            <person name="Geng S."/>
            <person name="Nie Y."/>
            <person name="Tang Y."/>
        </authorList>
    </citation>
    <scope>NUCLEOTIDE SEQUENCE [LARGE SCALE GENOMIC DNA]</scope>
    <source>
        <strain evidence="12 13">YIM 80766</strain>
    </source>
</reference>
<dbReference type="Pfam" id="PF00486">
    <property type="entry name" value="Trans_reg_C"/>
    <property type="match status" value="1"/>
</dbReference>
<dbReference type="AlphaFoldDB" id="A0A2S1RCI2"/>
<dbReference type="RefSeq" id="WP_108849275.1">
    <property type="nucleotide sequence ID" value="NZ_CP015449.1"/>
</dbReference>
<keyword evidence="2" id="KW-0963">Cytoplasm</keyword>
<dbReference type="EMBL" id="CP015449">
    <property type="protein sequence ID" value="AWH93972.1"/>
    <property type="molecule type" value="Genomic_DNA"/>
</dbReference>
<dbReference type="GO" id="GO:0042802">
    <property type="term" value="F:identical protein binding"/>
    <property type="evidence" value="ECO:0007669"/>
    <property type="project" value="UniProtKB-ARBA"/>
</dbReference>
<evidence type="ECO:0000256" key="3">
    <source>
        <dbReference type="ARBA" id="ARBA00022553"/>
    </source>
</evidence>